<accession>A0A059G675</accession>
<dbReference type="OrthoDB" id="8224439at2"/>
<dbReference type="AlphaFoldDB" id="A0A059G675"/>
<evidence type="ECO:0000313" key="3">
    <source>
        <dbReference type="Proteomes" id="UP000024942"/>
    </source>
</evidence>
<keyword evidence="1" id="KW-0732">Signal</keyword>
<evidence type="ECO:0000313" key="2">
    <source>
        <dbReference type="EMBL" id="KDA02234.1"/>
    </source>
</evidence>
<dbReference type="Proteomes" id="UP000024942">
    <property type="component" value="Unassembled WGS sequence"/>
</dbReference>
<name>A0A059G675_9PROT</name>
<keyword evidence="3" id="KW-1185">Reference proteome</keyword>
<dbReference type="RefSeq" id="WP_035538728.1">
    <property type="nucleotide sequence ID" value="NZ_ARYL01000016.1"/>
</dbReference>
<feature type="chain" id="PRO_5001573628" description="Lipoprotein" evidence="1">
    <location>
        <begin position="25"/>
        <end position="216"/>
    </location>
</feature>
<dbReference type="PROSITE" id="PS51257">
    <property type="entry name" value="PROKAR_LIPOPROTEIN"/>
    <property type="match status" value="1"/>
</dbReference>
<dbReference type="PATRIC" id="fig|1280953.3.peg.2370"/>
<organism evidence="2 3">
    <name type="scientific">Hyphomonas oceanitis SCH89</name>
    <dbReference type="NCBI Taxonomy" id="1280953"/>
    <lineage>
        <taxon>Bacteria</taxon>
        <taxon>Pseudomonadati</taxon>
        <taxon>Pseudomonadota</taxon>
        <taxon>Alphaproteobacteria</taxon>
        <taxon>Hyphomonadales</taxon>
        <taxon>Hyphomonadaceae</taxon>
        <taxon>Hyphomonas</taxon>
    </lineage>
</organism>
<sequence length="216" mass="22377">MMTFRLTLTASVSALLLAACSPDAGRTTEPAEPTPAPVETPSATPIEAAPVQEAPAVTEPVLTANGYGPLTVGMTREAVVEAMGGPANANAASEPFACEIFHPSNAPEGLYVLLQEDKLASVYLTKSATIETAEGLKVGDTAEAVMTAYGDKVVKTPSKYLEAPAAYLTIWRSGNTSADWVDDQTARGIRFSTGTDETIEQITGGGPAIQLVEGCS</sequence>
<feature type="signal peptide" evidence="1">
    <location>
        <begin position="1"/>
        <end position="24"/>
    </location>
</feature>
<dbReference type="STRING" id="1280953.HOC_11743"/>
<proteinExistence type="predicted"/>
<comment type="caution">
    <text evidence="2">The sequence shown here is derived from an EMBL/GenBank/DDBJ whole genome shotgun (WGS) entry which is preliminary data.</text>
</comment>
<dbReference type="EMBL" id="ARYL01000016">
    <property type="protein sequence ID" value="KDA02234.1"/>
    <property type="molecule type" value="Genomic_DNA"/>
</dbReference>
<reference evidence="2 3" key="1">
    <citation type="journal article" date="2014" name="Antonie Van Leeuwenhoek">
        <title>Hyphomonas beringensis sp. nov. and Hyphomonas chukchiensis sp. nov., isolated from surface seawater of the Bering Sea and Chukchi Sea.</title>
        <authorList>
            <person name="Li C."/>
            <person name="Lai Q."/>
            <person name="Li G."/>
            <person name="Dong C."/>
            <person name="Wang J."/>
            <person name="Liao Y."/>
            <person name="Shao Z."/>
        </authorList>
    </citation>
    <scope>NUCLEOTIDE SEQUENCE [LARGE SCALE GENOMIC DNA]</scope>
    <source>
        <strain evidence="2 3">SCH89</strain>
    </source>
</reference>
<evidence type="ECO:0008006" key="4">
    <source>
        <dbReference type="Google" id="ProtNLM"/>
    </source>
</evidence>
<protein>
    <recommendedName>
        <fullName evidence="4">Lipoprotein</fullName>
    </recommendedName>
</protein>
<dbReference type="eggNOG" id="ENOG5030YCI">
    <property type="taxonomic scope" value="Bacteria"/>
</dbReference>
<evidence type="ECO:0000256" key="1">
    <source>
        <dbReference type="SAM" id="SignalP"/>
    </source>
</evidence>
<gene>
    <name evidence="2" type="ORF">HOC_11743</name>
</gene>